<dbReference type="InterPro" id="IPR002048">
    <property type="entry name" value="EF_hand_dom"/>
</dbReference>
<feature type="compositionally biased region" description="Acidic residues" evidence="4">
    <location>
        <begin position="318"/>
        <end position="328"/>
    </location>
</feature>
<evidence type="ECO:0000313" key="6">
    <source>
        <dbReference type="EMBL" id="EER07740.1"/>
    </source>
</evidence>
<accession>C5L6B3</accession>
<dbReference type="InterPro" id="IPR018247">
    <property type="entry name" value="EF_Hand_1_Ca_BS"/>
</dbReference>
<dbReference type="GO" id="GO:0005509">
    <property type="term" value="F:calcium ion binding"/>
    <property type="evidence" value="ECO:0007669"/>
    <property type="project" value="InterPro"/>
</dbReference>
<reference evidence="6 7" key="1">
    <citation type="submission" date="2008-07" db="EMBL/GenBank/DDBJ databases">
        <authorList>
            <person name="El-Sayed N."/>
            <person name="Caler E."/>
            <person name="Inman J."/>
            <person name="Amedeo P."/>
            <person name="Hass B."/>
            <person name="Wortman J."/>
        </authorList>
    </citation>
    <scope>NUCLEOTIDE SEQUENCE [LARGE SCALE GENOMIC DNA]</scope>
    <source>
        <strain evidence="7">ATCC 50983 / TXsc</strain>
    </source>
</reference>
<dbReference type="Pfam" id="PF13202">
    <property type="entry name" value="EF-hand_5"/>
    <property type="match status" value="1"/>
</dbReference>
<evidence type="ECO:0000313" key="7">
    <source>
        <dbReference type="Proteomes" id="UP000007800"/>
    </source>
</evidence>
<dbReference type="Pfam" id="PF13833">
    <property type="entry name" value="EF-hand_8"/>
    <property type="match status" value="1"/>
</dbReference>
<evidence type="ECO:0000256" key="1">
    <source>
        <dbReference type="ARBA" id="ARBA00022723"/>
    </source>
</evidence>
<gene>
    <name evidence="6" type="ORF">Pmar_PMAR029029</name>
</gene>
<dbReference type="PROSITE" id="PS50222">
    <property type="entry name" value="EF_HAND_2"/>
    <property type="match status" value="3"/>
</dbReference>
<dbReference type="FunCoup" id="C5L6B3">
    <property type="interactions" value="14"/>
</dbReference>
<keyword evidence="2" id="KW-0677">Repeat</keyword>
<dbReference type="InterPro" id="IPR011992">
    <property type="entry name" value="EF-hand-dom_pair"/>
</dbReference>
<evidence type="ECO:0000256" key="3">
    <source>
        <dbReference type="ARBA" id="ARBA00022837"/>
    </source>
</evidence>
<organism evidence="7">
    <name type="scientific">Perkinsus marinus (strain ATCC 50983 / TXsc)</name>
    <dbReference type="NCBI Taxonomy" id="423536"/>
    <lineage>
        <taxon>Eukaryota</taxon>
        <taxon>Sar</taxon>
        <taxon>Alveolata</taxon>
        <taxon>Perkinsozoa</taxon>
        <taxon>Perkinsea</taxon>
        <taxon>Perkinsida</taxon>
        <taxon>Perkinsidae</taxon>
        <taxon>Perkinsus</taxon>
    </lineage>
</organism>
<evidence type="ECO:0000259" key="5">
    <source>
        <dbReference type="PROSITE" id="PS50222"/>
    </source>
</evidence>
<evidence type="ECO:0000256" key="2">
    <source>
        <dbReference type="ARBA" id="ARBA00022737"/>
    </source>
</evidence>
<dbReference type="Proteomes" id="UP000007800">
    <property type="component" value="Unassembled WGS sequence"/>
</dbReference>
<sequence>MHFIRLSLFIGCYRLFGRATEKDIFDDGWDAELGGEETSDIGEGRGIYDDFMMGGTPPLEKYELLALFREHLDIDRFRDGSVTLEEMGKVVRKAERMEFRQQIEADRNALDTDGDGVLSLEEFLAVYDLSGGGPSGDLRQKWIETYTHSLEELFKTGDADFNGVLDFDEFAAFLSPVPGSDLAKAVMVADFSYRDSNQDGRIDLKETQEHAGDDEGADSVGEDEFKRYDADGDGHWSLEEFEVYSRDLDNASLELGRDLLEQIDADGDGIISMEEFEKVLGDVVKLRSIGTHPFIQTLAVLLPPENPTRDGGQPGMEAIDEDAEDDVGDATKTGHLEDADEVDDADL</sequence>
<proteinExistence type="predicted"/>
<keyword evidence="7" id="KW-1185">Reference proteome</keyword>
<dbReference type="SUPFAM" id="SSF47473">
    <property type="entry name" value="EF-hand"/>
    <property type="match status" value="2"/>
</dbReference>
<feature type="domain" description="EF-hand" evidence="5">
    <location>
        <begin position="145"/>
        <end position="180"/>
    </location>
</feature>
<dbReference type="PROSITE" id="PS00018">
    <property type="entry name" value="EF_HAND_1"/>
    <property type="match status" value="2"/>
</dbReference>
<feature type="domain" description="EF-hand" evidence="5">
    <location>
        <begin position="108"/>
        <end position="133"/>
    </location>
</feature>
<dbReference type="InParanoid" id="C5L6B3"/>
<dbReference type="OrthoDB" id="26525at2759"/>
<name>C5L6B3_PERM5</name>
<dbReference type="OMA" id="ERMEFRQ"/>
<keyword evidence="1" id="KW-0479">Metal-binding</keyword>
<feature type="region of interest" description="Disordered" evidence="4">
    <location>
        <begin position="303"/>
        <end position="347"/>
    </location>
</feature>
<feature type="compositionally biased region" description="Basic and acidic residues" evidence="4">
    <location>
        <begin position="199"/>
        <end position="213"/>
    </location>
</feature>
<dbReference type="AlphaFoldDB" id="C5L6B3"/>
<dbReference type="GeneID" id="9042689"/>
<dbReference type="PANTHER" id="PTHR10827">
    <property type="entry name" value="RETICULOCALBIN"/>
    <property type="match status" value="1"/>
</dbReference>
<dbReference type="RefSeq" id="XP_002775924.1">
    <property type="nucleotide sequence ID" value="XM_002775878.1"/>
</dbReference>
<feature type="region of interest" description="Disordered" evidence="4">
    <location>
        <begin position="199"/>
        <end position="225"/>
    </location>
</feature>
<dbReference type="SMART" id="SM00054">
    <property type="entry name" value="EFh"/>
    <property type="match status" value="5"/>
</dbReference>
<keyword evidence="3" id="KW-0106">Calcium</keyword>
<dbReference type="EMBL" id="GG679756">
    <property type="protein sequence ID" value="EER07740.1"/>
    <property type="molecule type" value="Genomic_DNA"/>
</dbReference>
<protein>
    <submittedName>
        <fullName evidence="6">Endoplasmic reticulum-resident calcium binding protein, putative</fullName>
    </submittedName>
</protein>
<dbReference type="Gene3D" id="1.10.238.10">
    <property type="entry name" value="EF-hand"/>
    <property type="match status" value="3"/>
</dbReference>
<feature type="domain" description="EF-hand" evidence="5">
    <location>
        <begin position="251"/>
        <end position="286"/>
    </location>
</feature>
<dbReference type="PANTHER" id="PTHR10827:SF98">
    <property type="entry name" value="45 KDA CALCIUM-BINDING PROTEIN"/>
    <property type="match status" value="1"/>
</dbReference>
<evidence type="ECO:0000256" key="4">
    <source>
        <dbReference type="SAM" id="MobiDB-lite"/>
    </source>
</evidence>
<feature type="compositionally biased region" description="Acidic residues" evidence="4">
    <location>
        <begin position="338"/>
        <end position="347"/>
    </location>
</feature>
<dbReference type="Pfam" id="PF13499">
    <property type="entry name" value="EF-hand_7"/>
    <property type="match status" value="2"/>
</dbReference>